<name>A0AAE3R5G6_9BACT</name>
<keyword evidence="2" id="KW-1185">Reference proteome</keyword>
<protein>
    <submittedName>
        <fullName evidence="1">Uncharacterized protein</fullName>
    </submittedName>
</protein>
<dbReference type="AlphaFoldDB" id="A0AAE3R5G6"/>
<comment type="caution">
    <text evidence="1">The sequence shown here is derived from an EMBL/GenBank/DDBJ whole genome shotgun (WGS) entry which is preliminary data.</text>
</comment>
<reference evidence="1" key="1">
    <citation type="submission" date="2023-05" db="EMBL/GenBank/DDBJ databases">
        <authorList>
            <person name="Zhang X."/>
        </authorList>
    </citation>
    <scope>NUCLEOTIDE SEQUENCE</scope>
    <source>
        <strain evidence="1">BD1B2-1</strain>
    </source>
</reference>
<gene>
    <name evidence="1" type="ORF">QNI22_26645</name>
</gene>
<sequence>MSITRAFIILPVLFLTIYCGFVNGSEKLPSFELQSQKSIQTIDTSGLSNKEKNLLKKLLKVNMKVFKGKTVKSFIASPTIKEYRYYVLTDEPPGHLSHLLLIYSDKIIINVYSDKLQYTKSSSETLNWNLSTYGKEKISRIALCIDGYGSMDKCIQL</sequence>
<proteinExistence type="predicted"/>
<dbReference type="EMBL" id="JASJOU010000011">
    <property type="protein sequence ID" value="MDJ1504266.1"/>
    <property type="molecule type" value="Genomic_DNA"/>
</dbReference>
<organism evidence="1 2">
    <name type="scientific">Xanthocytophaga agilis</name>
    <dbReference type="NCBI Taxonomy" id="3048010"/>
    <lineage>
        <taxon>Bacteria</taxon>
        <taxon>Pseudomonadati</taxon>
        <taxon>Bacteroidota</taxon>
        <taxon>Cytophagia</taxon>
        <taxon>Cytophagales</taxon>
        <taxon>Rhodocytophagaceae</taxon>
        <taxon>Xanthocytophaga</taxon>
    </lineage>
</organism>
<evidence type="ECO:0000313" key="2">
    <source>
        <dbReference type="Proteomes" id="UP001232063"/>
    </source>
</evidence>
<dbReference type="RefSeq" id="WP_314515372.1">
    <property type="nucleotide sequence ID" value="NZ_JASJOU010000011.1"/>
</dbReference>
<accession>A0AAE3R5G6</accession>
<dbReference type="Proteomes" id="UP001232063">
    <property type="component" value="Unassembled WGS sequence"/>
</dbReference>
<evidence type="ECO:0000313" key="1">
    <source>
        <dbReference type="EMBL" id="MDJ1504266.1"/>
    </source>
</evidence>